<gene>
    <name evidence="4" type="ORF">DB32_001394</name>
</gene>
<evidence type="ECO:0000259" key="1">
    <source>
        <dbReference type="Pfam" id="PF04542"/>
    </source>
</evidence>
<dbReference type="InterPro" id="IPR007627">
    <property type="entry name" value="RNA_pol_sigma70_r2"/>
</dbReference>
<evidence type="ECO:0000313" key="5">
    <source>
        <dbReference type="Proteomes" id="UP000034883"/>
    </source>
</evidence>
<dbReference type="PANTHER" id="PTHR47756">
    <property type="entry name" value="BLL6612 PROTEIN-RELATED"/>
    <property type="match status" value="1"/>
</dbReference>
<dbReference type="PANTHER" id="PTHR47756:SF2">
    <property type="entry name" value="BLL6612 PROTEIN"/>
    <property type="match status" value="1"/>
</dbReference>
<feature type="domain" description="RNA polymerase sigma factor 70 region 4 type 2" evidence="2">
    <location>
        <begin position="116"/>
        <end position="166"/>
    </location>
</feature>
<keyword evidence="5" id="KW-1185">Reference proteome</keyword>
<dbReference type="Pfam" id="PF08281">
    <property type="entry name" value="Sigma70_r4_2"/>
    <property type="match status" value="1"/>
</dbReference>
<dbReference type="InterPro" id="IPR046531">
    <property type="entry name" value="DUF6596"/>
</dbReference>
<accession>A0A0F6YGZ8</accession>
<dbReference type="AlphaFoldDB" id="A0A0F6YGZ8"/>
<dbReference type="KEGG" id="samy:DB32_001394"/>
<dbReference type="InterPro" id="IPR013249">
    <property type="entry name" value="RNA_pol_sigma70_r4_t2"/>
</dbReference>
<feature type="domain" description="RNA polymerase sigma-70 region 2" evidence="1">
    <location>
        <begin position="9"/>
        <end position="77"/>
    </location>
</feature>
<dbReference type="STRING" id="927083.DB32_001394"/>
<evidence type="ECO:0000259" key="2">
    <source>
        <dbReference type="Pfam" id="PF08281"/>
    </source>
</evidence>
<evidence type="ECO:0000259" key="3">
    <source>
        <dbReference type="Pfam" id="PF20239"/>
    </source>
</evidence>
<sequence length="420" mass="46246">MSVELEAHLFRRESARLVAALTRIFGVHNLALAEDVAQDAFCRALEVWRTRGVPENPSAWLTATAKHRALDVMRRERTARTFAPELARFLDDKHALAPLVDDAFAARTIRDEQLRMMFSCCHARLPEEARIALILNLLCGFGASEIASALLTGHAAIEKRIARGKKVLASARSLFDLDDAELEARLPTVQRALYVLFNEGYHGASETPVRVELCAEAIRLAALLAEHPRTAKPATFALGALMCLHAARLPARVDETGVPIALADQDRARWDARLVAEGLALLERSATGDAITTYHLESAIAALHASARSVDETDWRTIVTLYDRAMQLAPSPVIALNRAIAIAQRDGPEHGIRAIEAIPDRARLARYPFLPAALGELERRRGDLDGARAHLRAAIALARSDAERRFLERRLDAITPPPRS</sequence>
<dbReference type="Pfam" id="PF04542">
    <property type="entry name" value="Sigma70_r2"/>
    <property type="match status" value="1"/>
</dbReference>
<dbReference type="RefSeq" id="WP_075097467.1">
    <property type="nucleotide sequence ID" value="NZ_CP011125.1"/>
</dbReference>
<dbReference type="Gene3D" id="1.10.1740.10">
    <property type="match status" value="1"/>
</dbReference>
<dbReference type="GO" id="GO:0006352">
    <property type="term" value="P:DNA-templated transcription initiation"/>
    <property type="evidence" value="ECO:0007669"/>
    <property type="project" value="InterPro"/>
</dbReference>
<dbReference type="GO" id="GO:0003677">
    <property type="term" value="F:DNA binding"/>
    <property type="evidence" value="ECO:0007669"/>
    <property type="project" value="InterPro"/>
</dbReference>
<dbReference type="InterPro" id="IPR013324">
    <property type="entry name" value="RNA_pol_sigma_r3/r4-like"/>
</dbReference>
<dbReference type="GO" id="GO:0016987">
    <property type="term" value="F:sigma factor activity"/>
    <property type="evidence" value="ECO:0007669"/>
    <property type="project" value="InterPro"/>
</dbReference>
<evidence type="ECO:0000313" key="4">
    <source>
        <dbReference type="EMBL" id="AKF04245.1"/>
    </source>
</evidence>
<protein>
    <submittedName>
        <fullName evidence="4">RNA polymerase sigma-70 factor, ECF subfamily</fullName>
    </submittedName>
</protein>
<proteinExistence type="predicted"/>
<reference evidence="4 5" key="1">
    <citation type="submission" date="2015-03" db="EMBL/GenBank/DDBJ databases">
        <title>Genome assembly of Sandaracinus amylolyticus DSM 53668.</title>
        <authorList>
            <person name="Sharma G."/>
            <person name="Subramanian S."/>
        </authorList>
    </citation>
    <scope>NUCLEOTIDE SEQUENCE [LARGE SCALE GENOMIC DNA]</scope>
    <source>
        <strain evidence="4 5">DSM 53668</strain>
    </source>
</reference>
<name>A0A0F6YGZ8_9BACT</name>
<dbReference type="SUPFAM" id="SSF88946">
    <property type="entry name" value="Sigma2 domain of RNA polymerase sigma factors"/>
    <property type="match status" value="1"/>
</dbReference>
<dbReference type="EMBL" id="CP011125">
    <property type="protein sequence ID" value="AKF04245.1"/>
    <property type="molecule type" value="Genomic_DNA"/>
</dbReference>
<feature type="domain" description="DUF6596" evidence="3">
    <location>
        <begin position="185"/>
        <end position="286"/>
    </location>
</feature>
<dbReference type="InterPro" id="IPR013325">
    <property type="entry name" value="RNA_pol_sigma_r2"/>
</dbReference>
<dbReference type="Pfam" id="PF20239">
    <property type="entry name" value="DUF6596"/>
    <property type="match status" value="1"/>
</dbReference>
<dbReference type="SUPFAM" id="SSF88659">
    <property type="entry name" value="Sigma3 and sigma4 domains of RNA polymerase sigma factors"/>
    <property type="match status" value="1"/>
</dbReference>
<dbReference type="Proteomes" id="UP000034883">
    <property type="component" value="Chromosome"/>
</dbReference>
<organism evidence="4 5">
    <name type="scientific">Sandaracinus amylolyticus</name>
    <dbReference type="NCBI Taxonomy" id="927083"/>
    <lineage>
        <taxon>Bacteria</taxon>
        <taxon>Pseudomonadati</taxon>
        <taxon>Myxococcota</taxon>
        <taxon>Polyangia</taxon>
        <taxon>Polyangiales</taxon>
        <taxon>Sandaracinaceae</taxon>
        <taxon>Sandaracinus</taxon>
    </lineage>
</organism>